<feature type="non-terminal residue" evidence="1">
    <location>
        <position position="49"/>
    </location>
</feature>
<gene>
    <name evidence="1" type="ORF">Tci_676619</name>
</gene>
<organism evidence="1">
    <name type="scientific">Tanacetum cinerariifolium</name>
    <name type="common">Dalmatian daisy</name>
    <name type="synonym">Chrysanthemum cinerariifolium</name>
    <dbReference type="NCBI Taxonomy" id="118510"/>
    <lineage>
        <taxon>Eukaryota</taxon>
        <taxon>Viridiplantae</taxon>
        <taxon>Streptophyta</taxon>
        <taxon>Embryophyta</taxon>
        <taxon>Tracheophyta</taxon>
        <taxon>Spermatophyta</taxon>
        <taxon>Magnoliopsida</taxon>
        <taxon>eudicotyledons</taxon>
        <taxon>Gunneridae</taxon>
        <taxon>Pentapetalae</taxon>
        <taxon>asterids</taxon>
        <taxon>campanulids</taxon>
        <taxon>Asterales</taxon>
        <taxon>Asteraceae</taxon>
        <taxon>Asteroideae</taxon>
        <taxon>Anthemideae</taxon>
        <taxon>Anthemidinae</taxon>
        <taxon>Tanacetum</taxon>
    </lineage>
</organism>
<comment type="caution">
    <text evidence="1">The sequence shown here is derived from an EMBL/GenBank/DDBJ whole genome shotgun (WGS) entry which is preliminary data.</text>
</comment>
<accession>A0A699KSR9</accession>
<name>A0A699KSR9_TANCI</name>
<dbReference type="AlphaFoldDB" id="A0A699KSR9"/>
<feature type="non-terminal residue" evidence="1">
    <location>
        <position position="1"/>
    </location>
</feature>
<protein>
    <submittedName>
        <fullName evidence="1">Uncharacterized protein</fullName>
    </submittedName>
</protein>
<evidence type="ECO:0000313" key="1">
    <source>
        <dbReference type="EMBL" id="GFB04648.1"/>
    </source>
</evidence>
<reference evidence="1" key="1">
    <citation type="journal article" date="2019" name="Sci. Rep.">
        <title>Draft genome of Tanacetum cinerariifolium, the natural source of mosquito coil.</title>
        <authorList>
            <person name="Yamashiro T."/>
            <person name="Shiraishi A."/>
            <person name="Satake H."/>
            <person name="Nakayama K."/>
        </authorList>
    </citation>
    <scope>NUCLEOTIDE SEQUENCE</scope>
</reference>
<sequence length="49" mass="5361">NWVLGLLDRSWGMVWSGESGGKIEKLGFTEFGGKHCAVHSVSKRDRGQG</sequence>
<proteinExistence type="predicted"/>
<dbReference type="EMBL" id="BKCJ010540514">
    <property type="protein sequence ID" value="GFB04648.1"/>
    <property type="molecule type" value="Genomic_DNA"/>
</dbReference>